<feature type="domain" description="FAD dependent oxidoreductase" evidence="1">
    <location>
        <begin position="5"/>
        <end position="342"/>
    </location>
</feature>
<accession>F0SFN5</accession>
<reference evidence="3" key="1">
    <citation type="submission" date="2011-02" db="EMBL/GenBank/DDBJ databases">
        <title>The complete genome of Planctomyces brasiliensis DSM 5305.</title>
        <authorList>
            <person name="Lucas S."/>
            <person name="Copeland A."/>
            <person name="Lapidus A."/>
            <person name="Bruce D."/>
            <person name="Goodwin L."/>
            <person name="Pitluck S."/>
            <person name="Kyrpides N."/>
            <person name="Mavromatis K."/>
            <person name="Pagani I."/>
            <person name="Ivanova N."/>
            <person name="Ovchinnikova G."/>
            <person name="Lu M."/>
            <person name="Detter J.C."/>
            <person name="Han C."/>
            <person name="Land M."/>
            <person name="Hauser L."/>
            <person name="Markowitz V."/>
            <person name="Cheng J.-F."/>
            <person name="Hugenholtz P."/>
            <person name="Woyke T."/>
            <person name="Wu D."/>
            <person name="Tindall B."/>
            <person name="Pomrenke H.G."/>
            <person name="Brambilla E."/>
            <person name="Klenk H.-P."/>
            <person name="Eisen J.A."/>
        </authorList>
    </citation>
    <scope>NUCLEOTIDE SEQUENCE [LARGE SCALE GENOMIC DNA]</scope>
    <source>
        <strain evidence="3">ATCC 49424 / DSM 5305 / JCM 21570 / IAM 15109 / NBRC 103401 / IFAM 1448</strain>
    </source>
</reference>
<proteinExistence type="predicted"/>
<name>F0SFN5_RUBBR</name>
<dbReference type="EMBL" id="CP002546">
    <property type="protein sequence ID" value="ADY60495.1"/>
    <property type="molecule type" value="Genomic_DNA"/>
</dbReference>
<dbReference type="HOGENOM" id="CLU_066614_0_0_0"/>
<dbReference type="InterPro" id="IPR006076">
    <property type="entry name" value="FAD-dep_OxRdtase"/>
</dbReference>
<organism evidence="2 3">
    <name type="scientific">Rubinisphaera brasiliensis (strain ATCC 49424 / DSM 5305 / JCM 21570 / IAM 15109 / NBRC 103401 / IFAM 1448)</name>
    <name type="common">Planctomyces brasiliensis</name>
    <dbReference type="NCBI Taxonomy" id="756272"/>
    <lineage>
        <taxon>Bacteria</taxon>
        <taxon>Pseudomonadati</taxon>
        <taxon>Planctomycetota</taxon>
        <taxon>Planctomycetia</taxon>
        <taxon>Planctomycetales</taxon>
        <taxon>Planctomycetaceae</taxon>
        <taxon>Rubinisphaera</taxon>
    </lineage>
</organism>
<dbReference type="InterPro" id="IPR036188">
    <property type="entry name" value="FAD/NAD-bd_sf"/>
</dbReference>
<dbReference type="SUPFAM" id="SSF51905">
    <property type="entry name" value="FAD/NAD(P)-binding domain"/>
    <property type="match status" value="1"/>
</dbReference>
<evidence type="ECO:0000259" key="1">
    <source>
        <dbReference type="Pfam" id="PF01266"/>
    </source>
</evidence>
<dbReference type="eggNOG" id="COG0665">
    <property type="taxonomic scope" value="Bacteria"/>
</dbReference>
<dbReference type="Gene3D" id="3.30.9.10">
    <property type="entry name" value="D-Amino Acid Oxidase, subunit A, domain 2"/>
    <property type="match status" value="1"/>
</dbReference>
<gene>
    <name evidence="2" type="ordered locus">Plabr_2896</name>
</gene>
<dbReference type="RefSeq" id="WP_013629217.1">
    <property type="nucleotide sequence ID" value="NC_015174.1"/>
</dbReference>
<dbReference type="PANTHER" id="PTHR13847">
    <property type="entry name" value="SARCOSINE DEHYDROGENASE-RELATED"/>
    <property type="match status" value="1"/>
</dbReference>
<dbReference type="AlphaFoldDB" id="F0SFN5"/>
<evidence type="ECO:0000313" key="2">
    <source>
        <dbReference type="EMBL" id="ADY60495.1"/>
    </source>
</evidence>
<sequence>MTEVDCAIVGQGLAGVSLAWRLLQRGLRICVIDPEEPITSSRIAAGLVTPITGKRAVLSWRFLEMYEAAVKFYHHVEQTTGTQFFRTLPHYRLFASEREATQFATRIEHNSESEKQTCLLPTGISRLLARADLPDILNWQGGYEMAPAGQLNSAAYLQASRQFFDQSTLVERRVAFLSIDELIPTEQGITIPKLDLAAKRVVFCRGAAERAESLFPGLPFLPAKGEILTLETDEPLNHVYHRGVWVAPGPEGTIRVGATYDSRNLNPTPTTAGREQIMERVSQFLPPSGKIVEHQAAVRPALNNQRPVLAAHPQQSRIAVFNGLGSKGALQAPRLASEVAEWVCGNASLNAFNRSQ</sequence>
<dbReference type="Proteomes" id="UP000006860">
    <property type="component" value="Chromosome"/>
</dbReference>
<dbReference type="KEGG" id="pbs:Plabr_2896"/>
<dbReference type="STRING" id="756272.Plabr_2896"/>
<dbReference type="OrthoDB" id="214253at2"/>
<dbReference type="Gene3D" id="3.50.50.60">
    <property type="entry name" value="FAD/NAD(P)-binding domain"/>
    <property type="match status" value="1"/>
</dbReference>
<evidence type="ECO:0000313" key="3">
    <source>
        <dbReference type="Proteomes" id="UP000006860"/>
    </source>
</evidence>
<keyword evidence="3" id="KW-1185">Reference proteome</keyword>
<dbReference type="SUPFAM" id="SSF54373">
    <property type="entry name" value="FAD-linked reductases, C-terminal domain"/>
    <property type="match status" value="1"/>
</dbReference>
<protein>
    <submittedName>
        <fullName evidence="2">FAD dependent oxidoreductase</fullName>
    </submittedName>
</protein>
<dbReference type="PANTHER" id="PTHR13847:SF261">
    <property type="entry name" value="FAD-DEPENDENT OXIDOREDUCTASE FAMILY PROTEIN"/>
    <property type="match status" value="1"/>
</dbReference>
<dbReference type="Pfam" id="PF01266">
    <property type="entry name" value="DAO"/>
    <property type="match status" value="1"/>
</dbReference>
<dbReference type="GO" id="GO:0005737">
    <property type="term" value="C:cytoplasm"/>
    <property type="evidence" value="ECO:0007669"/>
    <property type="project" value="TreeGrafter"/>
</dbReference>